<dbReference type="PANTHER" id="PTHR48050">
    <property type="entry name" value="STEROL 3-BETA-GLUCOSYLTRANSFERASE"/>
    <property type="match status" value="1"/>
</dbReference>
<feature type="domain" description="Erythromycin biosynthesis protein CIII-like C-terminal" evidence="4">
    <location>
        <begin position="261"/>
        <end position="403"/>
    </location>
</feature>
<dbReference type="InterPro" id="IPR048284">
    <property type="entry name" value="EryCIII-like_N"/>
</dbReference>
<gene>
    <name evidence="6" type="ORF">EV186_10781</name>
</gene>
<dbReference type="GO" id="GO:0016758">
    <property type="term" value="F:hexosyltransferase activity"/>
    <property type="evidence" value="ECO:0007669"/>
    <property type="project" value="UniProtKB-ARBA"/>
</dbReference>
<dbReference type="InterPro" id="IPR010610">
    <property type="entry name" value="EryCIII-like_C"/>
</dbReference>
<dbReference type="Pfam" id="PF06722">
    <property type="entry name" value="EryCIII-like_C"/>
    <property type="match status" value="1"/>
</dbReference>
<evidence type="ECO:0000256" key="2">
    <source>
        <dbReference type="ARBA" id="ARBA00022676"/>
    </source>
</evidence>
<feature type="domain" description="Erythromycin biosynthesis protein CIII-like N-terminal" evidence="5">
    <location>
        <begin position="22"/>
        <end position="242"/>
    </location>
</feature>
<keyword evidence="2" id="KW-0328">Glycosyltransferase</keyword>
<dbReference type="Pfam" id="PF21036">
    <property type="entry name" value="EryCIII-like_N"/>
    <property type="match status" value="1"/>
</dbReference>
<dbReference type="Gene3D" id="3.40.50.2000">
    <property type="entry name" value="Glycogen Phosphorylase B"/>
    <property type="match status" value="2"/>
</dbReference>
<keyword evidence="3 6" id="KW-0808">Transferase</keyword>
<dbReference type="Proteomes" id="UP000295444">
    <property type="component" value="Unassembled WGS sequence"/>
</dbReference>
<dbReference type="GO" id="GO:0008194">
    <property type="term" value="F:UDP-glycosyltransferase activity"/>
    <property type="evidence" value="ECO:0007669"/>
    <property type="project" value="InterPro"/>
</dbReference>
<dbReference type="CDD" id="cd03784">
    <property type="entry name" value="GT1_Gtf-like"/>
    <property type="match status" value="1"/>
</dbReference>
<proteinExistence type="inferred from homology"/>
<dbReference type="OrthoDB" id="5488434at2"/>
<dbReference type="EMBL" id="SNXZ01000007">
    <property type="protein sequence ID" value="TDP92866.1"/>
    <property type="molecule type" value="Genomic_DNA"/>
</dbReference>
<sequence>MRVLFTVSAWPTHYASMIPMGWALQAMGHEVRVLCPPSQAAQLTGAGLIPVPVPAGMDVVTRNCLQYYQEAVTGIFPFPWLPLHPVTREPMTSLADFDVEDYRRTVEPELARETGRGCDAAVGFARRWRPDVVVHDPTSLEGLLAAKVCGVPAVLSLWGPVGTDELAHNQVVPNDFSGAFPRYGFGEFSTAMIEHVVDPCPAPLAPRTKANRLPVRYVPYNGCAPAPDWLLEPVRRPRVCLTWSTALATMIGPAAGLLPHLLAVLSEMDCEVVVTATARDLTGLGPVPSSVRVLERLPLHLLLPSCAAVVHHGGSGTAMTALCAGVPQLAITFLAETTLTGARLAAAGAGRHLMGHEATATAVHDGVAALLASPRYRVAAGHLAAEIRLRPTMADLVHDLEKLAVPA</sequence>
<dbReference type="InterPro" id="IPR050426">
    <property type="entry name" value="Glycosyltransferase_28"/>
</dbReference>
<dbReference type="RefSeq" id="WP_133853217.1">
    <property type="nucleotide sequence ID" value="NZ_SNXZ01000007.1"/>
</dbReference>
<evidence type="ECO:0000313" key="6">
    <source>
        <dbReference type="EMBL" id="TDP92866.1"/>
    </source>
</evidence>
<dbReference type="InterPro" id="IPR002213">
    <property type="entry name" value="UDP_glucos_trans"/>
</dbReference>
<evidence type="ECO:0000259" key="4">
    <source>
        <dbReference type="Pfam" id="PF06722"/>
    </source>
</evidence>
<reference evidence="6 7" key="1">
    <citation type="submission" date="2019-03" db="EMBL/GenBank/DDBJ databases">
        <title>Genomic Encyclopedia of Type Strains, Phase IV (KMG-IV): sequencing the most valuable type-strain genomes for metagenomic binning, comparative biology and taxonomic classification.</title>
        <authorList>
            <person name="Goeker M."/>
        </authorList>
    </citation>
    <scope>NUCLEOTIDE SEQUENCE [LARGE SCALE GENOMIC DNA]</scope>
    <source>
        <strain evidence="6 7">DSM 45361</strain>
    </source>
</reference>
<dbReference type="PANTHER" id="PTHR48050:SF13">
    <property type="entry name" value="STEROL 3-BETA-GLUCOSYLTRANSFERASE UGT80A2"/>
    <property type="match status" value="1"/>
</dbReference>
<accession>A0A4R6S2I7</accession>
<organism evidence="6 7">
    <name type="scientific">Labedaea rhizosphaerae</name>
    <dbReference type="NCBI Taxonomy" id="598644"/>
    <lineage>
        <taxon>Bacteria</taxon>
        <taxon>Bacillati</taxon>
        <taxon>Actinomycetota</taxon>
        <taxon>Actinomycetes</taxon>
        <taxon>Pseudonocardiales</taxon>
        <taxon>Pseudonocardiaceae</taxon>
        <taxon>Labedaea</taxon>
    </lineage>
</organism>
<comment type="similarity">
    <text evidence="1">Belongs to the glycosyltransferase 28 family.</text>
</comment>
<protein>
    <submittedName>
        <fullName evidence="6">UDP:flavonoid glycosyltransferase YjiC (YdhE family)</fullName>
    </submittedName>
</protein>
<keyword evidence="7" id="KW-1185">Reference proteome</keyword>
<dbReference type="SUPFAM" id="SSF53756">
    <property type="entry name" value="UDP-Glycosyltransferase/glycogen phosphorylase"/>
    <property type="match status" value="1"/>
</dbReference>
<evidence type="ECO:0000256" key="3">
    <source>
        <dbReference type="ARBA" id="ARBA00022679"/>
    </source>
</evidence>
<dbReference type="GO" id="GO:0017000">
    <property type="term" value="P:antibiotic biosynthetic process"/>
    <property type="evidence" value="ECO:0007669"/>
    <property type="project" value="UniProtKB-ARBA"/>
</dbReference>
<evidence type="ECO:0000256" key="1">
    <source>
        <dbReference type="ARBA" id="ARBA00006962"/>
    </source>
</evidence>
<evidence type="ECO:0000313" key="7">
    <source>
        <dbReference type="Proteomes" id="UP000295444"/>
    </source>
</evidence>
<comment type="caution">
    <text evidence="6">The sequence shown here is derived from an EMBL/GenBank/DDBJ whole genome shotgun (WGS) entry which is preliminary data.</text>
</comment>
<evidence type="ECO:0000259" key="5">
    <source>
        <dbReference type="Pfam" id="PF21036"/>
    </source>
</evidence>
<dbReference type="AlphaFoldDB" id="A0A4R6S2I7"/>
<name>A0A4R6S2I7_LABRH</name>